<comment type="caution">
    <text evidence="1">The sequence shown here is derived from an EMBL/GenBank/DDBJ whole genome shotgun (WGS) entry which is preliminary data.</text>
</comment>
<accession>A0AAW9HNK9</accession>
<dbReference type="Proteomes" id="UP001288320">
    <property type="component" value="Unassembled WGS sequence"/>
</dbReference>
<protein>
    <recommendedName>
        <fullName evidence="5">Jacalin-type lectin domain-containing protein</fullName>
    </recommendedName>
</protein>
<evidence type="ECO:0000313" key="4">
    <source>
        <dbReference type="Proteomes" id="UP001288320"/>
    </source>
</evidence>
<evidence type="ECO:0000313" key="3">
    <source>
        <dbReference type="Proteomes" id="UP001284901"/>
    </source>
</evidence>
<sequence>MKTHKVISSIEGKRAFEPIYFDEPQVLTESLWLARTNTGEQILCQRLVDQPAPQEATRFVTTLSFEGEASFTLDEPVESGEGITKGPGTEVDSWARVNTGYFDIDVCTGTAEGTGASKWGLKHFRTLDEGIDLLPSGNNAIGGFYGPFFTPENGLINPPEHTKVKIEIREDGPVLLSFRMLGVIPDGLLPELRGKNFSIEWAFTYRTPWFSRRYYVDDFQTVINGRSVTNKITVGDEFEAGQGKLLFDRFACYGGSRYRSGDPYAGHLADMVEQTISDGTLPQRKKLEEFKAVLTDDIENAHWDLYWRLFSTFEGALTDETIRDRLAIVREKSFVDAELRDWRVDSEPIDVQKEEHETIFPGASDKTVEYDTSTGRAMIWYTSKPSGGFQIVQRKQSGWGNWGTNLENECPELPVGVDIKTAYGKFASNWKDIADQLETPPEVL</sequence>
<dbReference type="EMBL" id="JAWNFV010000013">
    <property type="protein sequence ID" value="MDY5140956.1"/>
    <property type="molecule type" value="Genomic_DNA"/>
</dbReference>
<evidence type="ECO:0008006" key="5">
    <source>
        <dbReference type="Google" id="ProtNLM"/>
    </source>
</evidence>
<dbReference type="EMBL" id="JAWNFY010000016">
    <property type="protein sequence ID" value="MDY5146633.1"/>
    <property type="molecule type" value="Genomic_DNA"/>
</dbReference>
<reference evidence="1 3" key="1">
    <citation type="submission" date="2023-10" db="EMBL/GenBank/DDBJ databases">
        <title>Whole Genome based description of the genera Actinobaculum and Actinotignum reveals a complex phylogenetic relationship within the species included in the genus Actinotignum.</title>
        <authorList>
            <person name="Jensen C.S."/>
            <person name="Dargis R."/>
            <person name="Kemp M."/>
            <person name="Christensen J.J."/>
        </authorList>
    </citation>
    <scope>NUCLEOTIDE SEQUENCE</scope>
    <source>
        <strain evidence="2 3">SLA_B089</strain>
        <strain evidence="1">SLA_B245</strain>
    </source>
</reference>
<name>A0AAW9HNK9_9ACTO</name>
<dbReference type="AlphaFoldDB" id="A0AAW9HNK9"/>
<keyword evidence="3" id="KW-1185">Reference proteome</keyword>
<gene>
    <name evidence="1" type="ORF">R6G74_06490</name>
    <name evidence="2" type="ORF">R6P33_06340</name>
</gene>
<evidence type="ECO:0000313" key="2">
    <source>
        <dbReference type="EMBL" id="MDY5146633.1"/>
    </source>
</evidence>
<dbReference type="RefSeq" id="WP_087070645.1">
    <property type="nucleotide sequence ID" value="NZ_CAUPFC010000009.1"/>
</dbReference>
<dbReference type="Proteomes" id="UP001284901">
    <property type="component" value="Unassembled WGS sequence"/>
</dbReference>
<evidence type="ECO:0000313" key="1">
    <source>
        <dbReference type="EMBL" id="MDY5140956.1"/>
    </source>
</evidence>
<proteinExistence type="predicted"/>
<dbReference type="GeneID" id="92814391"/>
<organism evidence="1 4">
    <name type="scientific">Actinotignum timonense</name>
    <dbReference type="NCBI Taxonomy" id="1870995"/>
    <lineage>
        <taxon>Bacteria</taxon>
        <taxon>Bacillati</taxon>
        <taxon>Actinomycetota</taxon>
        <taxon>Actinomycetes</taxon>
        <taxon>Actinomycetales</taxon>
        <taxon>Actinomycetaceae</taxon>
        <taxon>Actinotignum</taxon>
    </lineage>
</organism>